<dbReference type="PANTHER" id="PTHR45661">
    <property type="entry name" value="SURFACE ANTIGEN"/>
    <property type="match status" value="1"/>
</dbReference>
<dbReference type="Gene3D" id="3.80.10.10">
    <property type="entry name" value="Ribonuclease Inhibitor"/>
    <property type="match status" value="2"/>
</dbReference>
<evidence type="ECO:0000313" key="1">
    <source>
        <dbReference type="EMBL" id="KAK8880495.1"/>
    </source>
</evidence>
<dbReference type="PANTHER" id="PTHR45661:SF3">
    <property type="entry name" value="IG-LIKE DOMAIN-CONTAINING PROTEIN"/>
    <property type="match status" value="1"/>
</dbReference>
<keyword evidence="2" id="KW-1185">Reference proteome</keyword>
<dbReference type="InterPro" id="IPR026906">
    <property type="entry name" value="LRR_5"/>
</dbReference>
<gene>
    <name evidence="1" type="ORF">M9Y10_003171</name>
</gene>
<sequence length="193" mass="21618">MDCMSLEEITIPESVTFIGDYAFASCSSLHKITMPSLKTSLGRGIFCGCMSLTTMTYNGLENDVKHKYSIPFFMPDDDSLCESIGKLEYTDDFFIPLESIHILNVKDIGKHVFDNANCFGLDNGHIIIPPNVETIDNIAFSGYKNISHIEIPSSLQLIKNNSFLNCISLRMMTVPPTLDICKKAYLKIQFPNN</sequence>
<organism evidence="1 2">
    <name type="scientific">Tritrichomonas musculus</name>
    <dbReference type="NCBI Taxonomy" id="1915356"/>
    <lineage>
        <taxon>Eukaryota</taxon>
        <taxon>Metamonada</taxon>
        <taxon>Parabasalia</taxon>
        <taxon>Tritrichomonadida</taxon>
        <taxon>Tritrichomonadidae</taxon>
        <taxon>Tritrichomonas</taxon>
    </lineage>
</organism>
<proteinExistence type="predicted"/>
<evidence type="ECO:0008006" key="3">
    <source>
        <dbReference type="Google" id="ProtNLM"/>
    </source>
</evidence>
<dbReference type="InterPro" id="IPR053139">
    <property type="entry name" value="Surface_bspA-like"/>
</dbReference>
<dbReference type="InterPro" id="IPR032675">
    <property type="entry name" value="LRR_dom_sf"/>
</dbReference>
<dbReference type="Pfam" id="PF13306">
    <property type="entry name" value="LRR_5"/>
    <property type="match status" value="2"/>
</dbReference>
<protein>
    <recommendedName>
        <fullName evidence="3">Surface antigen BspA-like protein</fullName>
    </recommendedName>
</protein>
<evidence type="ECO:0000313" key="2">
    <source>
        <dbReference type="Proteomes" id="UP001470230"/>
    </source>
</evidence>
<dbReference type="Proteomes" id="UP001470230">
    <property type="component" value="Unassembled WGS sequence"/>
</dbReference>
<reference evidence="1 2" key="1">
    <citation type="submission" date="2024-04" db="EMBL/GenBank/DDBJ databases">
        <title>Tritrichomonas musculus Genome.</title>
        <authorList>
            <person name="Alves-Ferreira E."/>
            <person name="Grigg M."/>
            <person name="Lorenzi H."/>
            <person name="Galac M."/>
        </authorList>
    </citation>
    <scope>NUCLEOTIDE SEQUENCE [LARGE SCALE GENOMIC DNA]</scope>
    <source>
        <strain evidence="1 2">EAF2021</strain>
    </source>
</reference>
<name>A0ABR2JP43_9EUKA</name>
<comment type="caution">
    <text evidence="1">The sequence shown here is derived from an EMBL/GenBank/DDBJ whole genome shotgun (WGS) entry which is preliminary data.</text>
</comment>
<dbReference type="EMBL" id="JAPFFF010000010">
    <property type="protein sequence ID" value="KAK8880495.1"/>
    <property type="molecule type" value="Genomic_DNA"/>
</dbReference>
<dbReference type="SUPFAM" id="SSF52058">
    <property type="entry name" value="L domain-like"/>
    <property type="match status" value="1"/>
</dbReference>
<accession>A0ABR2JP43</accession>